<keyword evidence="1" id="KW-1133">Transmembrane helix</keyword>
<accession>A0A2A9HIS7</accession>
<dbReference type="EMBL" id="PDJQ01000001">
    <property type="protein sequence ID" value="PFG75072.1"/>
    <property type="molecule type" value="Genomic_DNA"/>
</dbReference>
<feature type="transmembrane region" description="Helical" evidence="1">
    <location>
        <begin position="77"/>
        <end position="96"/>
    </location>
</feature>
<reference evidence="2 3" key="1">
    <citation type="submission" date="2017-09" db="EMBL/GenBank/DDBJ databases">
        <title>Sequencing the genomes of two abundant thermophiles in Great Basin hot springs: Thermocrinis jamiesonii and novel Chloroflexi Thermoflexus hugenholtzii.</title>
        <authorList>
            <person name="Hedlund B."/>
        </authorList>
    </citation>
    <scope>NUCLEOTIDE SEQUENCE [LARGE SCALE GENOMIC DNA]</scope>
    <source>
        <strain evidence="2 3">G233</strain>
    </source>
</reference>
<name>A0A2A9HIS7_TEPT2</name>
<feature type="transmembrane region" description="Helical" evidence="1">
    <location>
        <begin position="50"/>
        <end position="70"/>
    </location>
</feature>
<keyword evidence="1" id="KW-0472">Membrane</keyword>
<protein>
    <submittedName>
        <fullName evidence="2">Uncharacterized protein</fullName>
    </submittedName>
</protein>
<keyword evidence="1" id="KW-0812">Transmembrane</keyword>
<gene>
    <name evidence="2" type="ORF">A9A59_2337</name>
</gene>
<dbReference type="Proteomes" id="UP000223071">
    <property type="component" value="Unassembled WGS sequence"/>
</dbReference>
<sequence length="118" mass="12463">MEREPRRGGGRAWLALLLFGVLVAGYLGALRATIGVTEVHSDRDAATRDQVYLVLHGGLLLIASVSGFAAGRWINGLGLAWATLLVIALAVAMVAVQVASFELACSAGQNGLVRHWHC</sequence>
<comment type="caution">
    <text evidence="2">The sequence shown here is derived from an EMBL/GenBank/DDBJ whole genome shotgun (WGS) entry which is preliminary data.</text>
</comment>
<dbReference type="AlphaFoldDB" id="A0A2A9HIS7"/>
<evidence type="ECO:0000313" key="3">
    <source>
        <dbReference type="Proteomes" id="UP000223071"/>
    </source>
</evidence>
<evidence type="ECO:0000256" key="1">
    <source>
        <dbReference type="SAM" id="Phobius"/>
    </source>
</evidence>
<organism evidence="2 3">
    <name type="scientific">Tepidiforma thermophila (strain KCTC 52669 / CGMCC 1.13589 / G233)</name>
    <dbReference type="NCBI Taxonomy" id="2761530"/>
    <lineage>
        <taxon>Bacteria</taxon>
        <taxon>Bacillati</taxon>
        <taxon>Chloroflexota</taxon>
        <taxon>Tepidiformia</taxon>
        <taxon>Tepidiformales</taxon>
        <taxon>Tepidiformaceae</taxon>
        <taxon>Tepidiforma</taxon>
    </lineage>
</organism>
<dbReference type="RefSeq" id="WP_133117608.1">
    <property type="nucleotide sequence ID" value="NZ_PDJQ01000001.1"/>
</dbReference>
<keyword evidence="3" id="KW-1185">Reference proteome</keyword>
<evidence type="ECO:0000313" key="2">
    <source>
        <dbReference type="EMBL" id="PFG75072.1"/>
    </source>
</evidence>
<proteinExistence type="predicted"/>
<feature type="transmembrane region" description="Helical" evidence="1">
    <location>
        <begin position="12"/>
        <end position="30"/>
    </location>
</feature>